<proteinExistence type="predicted"/>
<protein>
    <submittedName>
        <fullName evidence="1">Uncharacterized protein</fullName>
    </submittedName>
</protein>
<dbReference type="Proteomes" id="UP000799764">
    <property type="component" value="Unassembled WGS sequence"/>
</dbReference>
<evidence type="ECO:0000313" key="2">
    <source>
        <dbReference type="Proteomes" id="UP000799764"/>
    </source>
</evidence>
<dbReference type="OrthoDB" id="3715222at2759"/>
<reference evidence="1" key="1">
    <citation type="journal article" date="2020" name="Stud. Mycol.">
        <title>101 Dothideomycetes genomes: a test case for predicting lifestyles and emergence of pathogens.</title>
        <authorList>
            <person name="Haridas S."/>
            <person name="Albert R."/>
            <person name="Binder M."/>
            <person name="Bloem J."/>
            <person name="Labutti K."/>
            <person name="Salamov A."/>
            <person name="Andreopoulos B."/>
            <person name="Baker S."/>
            <person name="Barry K."/>
            <person name="Bills G."/>
            <person name="Bluhm B."/>
            <person name="Cannon C."/>
            <person name="Castanera R."/>
            <person name="Culley D."/>
            <person name="Daum C."/>
            <person name="Ezra D."/>
            <person name="Gonzalez J."/>
            <person name="Henrissat B."/>
            <person name="Kuo A."/>
            <person name="Liang C."/>
            <person name="Lipzen A."/>
            <person name="Lutzoni F."/>
            <person name="Magnuson J."/>
            <person name="Mondo S."/>
            <person name="Nolan M."/>
            <person name="Ohm R."/>
            <person name="Pangilinan J."/>
            <person name="Park H.-J."/>
            <person name="Ramirez L."/>
            <person name="Alfaro M."/>
            <person name="Sun H."/>
            <person name="Tritt A."/>
            <person name="Yoshinaga Y."/>
            <person name="Zwiers L.-H."/>
            <person name="Turgeon B."/>
            <person name="Goodwin S."/>
            <person name="Spatafora J."/>
            <person name="Crous P."/>
            <person name="Grigoriev I."/>
        </authorList>
    </citation>
    <scope>NUCLEOTIDE SEQUENCE</scope>
    <source>
        <strain evidence="1">CBS 690.94</strain>
    </source>
</reference>
<dbReference type="EMBL" id="MU001499">
    <property type="protein sequence ID" value="KAF2445406.1"/>
    <property type="molecule type" value="Genomic_DNA"/>
</dbReference>
<dbReference type="PANTHER" id="PTHR42085">
    <property type="entry name" value="F-BOX DOMAIN-CONTAINING PROTEIN"/>
    <property type="match status" value="1"/>
</dbReference>
<gene>
    <name evidence="1" type="ORF">P171DRAFT_430834</name>
</gene>
<dbReference type="AlphaFoldDB" id="A0A9P4PM99"/>
<accession>A0A9P4PM99</accession>
<organism evidence="1 2">
    <name type="scientific">Karstenula rhodostoma CBS 690.94</name>
    <dbReference type="NCBI Taxonomy" id="1392251"/>
    <lineage>
        <taxon>Eukaryota</taxon>
        <taxon>Fungi</taxon>
        <taxon>Dikarya</taxon>
        <taxon>Ascomycota</taxon>
        <taxon>Pezizomycotina</taxon>
        <taxon>Dothideomycetes</taxon>
        <taxon>Pleosporomycetidae</taxon>
        <taxon>Pleosporales</taxon>
        <taxon>Massarineae</taxon>
        <taxon>Didymosphaeriaceae</taxon>
        <taxon>Karstenula</taxon>
    </lineage>
</organism>
<dbReference type="InterPro" id="IPR038883">
    <property type="entry name" value="AN11006-like"/>
</dbReference>
<comment type="caution">
    <text evidence="1">The sequence shown here is derived from an EMBL/GenBank/DDBJ whole genome shotgun (WGS) entry which is preliminary data.</text>
</comment>
<dbReference type="PANTHER" id="PTHR42085:SF1">
    <property type="entry name" value="F-BOX DOMAIN-CONTAINING PROTEIN"/>
    <property type="match status" value="1"/>
</dbReference>
<evidence type="ECO:0000313" key="1">
    <source>
        <dbReference type="EMBL" id="KAF2445406.1"/>
    </source>
</evidence>
<sequence length="251" mass="29389">MAVFSTPLQSQCYFFALPPELRNVIYEYTLTEFKPLLCTAGDATGSPKLLLQYHFGNNEAKREANQLKYVCRQLNYEARTLSLRYNDIHFHGIENFESFLLSSMHTLQRRFRNVIILDDHESLKKSYTINQLIDRSMSPVLYAFCSRNPKARVVIRNSRRFTEGAWLTIYVKLRQTLREDMDDKMDTMFDAGTADLIKEGSISLRRDLFGKYQRPFLQNLRIAPTADYPQKSTYWSDVQLAEAKRLYEEGC</sequence>
<keyword evidence="2" id="KW-1185">Reference proteome</keyword>
<name>A0A9P4PM99_9PLEO</name>